<dbReference type="PROSITE" id="PS00211">
    <property type="entry name" value="ABC_TRANSPORTER_1"/>
    <property type="match status" value="1"/>
</dbReference>
<evidence type="ECO:0000256" key="4">
    <source>
        <dbReference type="ARBA" id="ARBA00022967"/>
    </source>
</evidence>
<keyword evidence="4" id="KW-1278">Translocase</keyword>
<dbReference type="GO" id="GO:0005524">
    <property type="term" value="F:ATP binding"/>
    <property type="evidence" value="ECO:0007669"/>
    <property type="project" value="UniProtKB-KW"/>
</dbReference>
<dbReference type="PANTHER" id="PTHR42794">
    <property type="entry name" value="HEMIN IMPORT ATP-BINDING PROTEIN HMUV"/>
    <property type="match status" value="1"/>
</dbReference>
<dbReference type="InterPro" id="IPR003439">
    <property type="entry name" value="ABC_transporter-like_ATP-bd"/>
</dbReference>
<keyword evidence="1" id="KW-0813">Transport</keyword>
<dbReference type="Pfam" id="PF00005">
    <property type="entry name" value="ABC_tran"/>
    <property type="match status" value="1"/>
</dbReference>
<keyword evidence="8" id="KW-1185">Reference proteome</keyword>
<comment type="function">
    <text evidence="5">Part of the ABC transporter complex HmuTUV involved in hemin import. Responsible for energy coupling to the transport system.</text>
</comment>
<dbReference type="GO" id="GO:0016887">
    <property type="term" value="F:ATP hydrolysis activity"/>
    <property type="evidence" value="ECO:0007669"/>
    <property type="project" value="InterPro"/>
</dbReference>
<name>A0A1G8WLC1_9GAMM</name>
<dbReference type="InterPro" id="IPR017871">
    <property type="entry name" value="ABC_transporter-like_CS"/>
</dbReference>
<dbReference type="AlphaFoldDB" id="A0A1G8WLC1"/>
<evidence type="ECO:0000259" key="6">
    <source>
        <dbReference type="PROSITE" id="PS50893"/>
    </source>
</evidence>
<dbReference type="InterPro" id="IPR003593">
    <property type="entry name" value="AAA+_ATPase"/>
</dbReference>
<evidence type="ECO:0000256" key="2">
    <source>
        <dbReference type="ARBA" id="ARBA00022741"/>
    </source>
</evidence>
<reference evidence="8" key="1">
    <citation type="submission" date="2016-10" db="EMBL/GenBank/DDBJ databases">
        <authorList>
            <person name="Varghese N."/>
            <person name="Submissions S."/>
        </authorList>
    </citation>
    <scope>NUCLEOTIDE SEQUENCE [LARGE SCALE GENOMIC DNA]</scope>
    <source>
        <strain evidence="8">DSM 23317</strain>
    </source>
</reference>
<dbReference type="PANTHER" id="PTHR42794:SF1">
    <property type="entry name" value="HEMIN IMPORT ATP-BINDING PROTEIN HMUV"/>
    <property type="match status" value="1"/>
</dbReference>
<sequence length="245" mass="27485">MAEIRVDLLVYRRDQFSLEVDELVIRPGEKVALMGENGCGKSTLLGLLSGLLTPQSGTIEYGGRPLAQLGFPQRSTLFSLLSQSSDIAFPFTVAEVALMGRFAHLKGGQYSDEDRRQTRELLALLDVLRYQDRGYGELSGGEQRRVMMARVLNQATPIVYLDEPNSSLDVRHTLQIFSHLAQLEATVVTSVHDINLAHRHFDRFLFFKAGRLLHDVPRRDVTPQLLSEVYDVSVSLGTDSFSFRC</sequence>
<evidence type="ECO:0000256" key="1">
    <source>
        <dbReference type="ARBA" id="ARBA00022448"/>
    </source>
</evidence>
<dbReference type="Proteomes" id="UP000199527">
    <property type="component" value="Unassembled WGS sequence"/>
</dbReference>
<dbReference type="EMBL" id="FNEM01000013">
    <property type="protein sequence ID" value="SDJ78843.1"/>
    <property type="molecule type" value="Genomic_DNA"/>
</dbReference>
<dbReference type="PROSITE" id="PS50893">
    <property type="entry name" value="ABC_TRANSPORTER_2"/>
    <property type="match status" value="1"/>
</dbReference>
<evidence type="ECO:0000313" key="7">
    <source>
        <dbReference type="EMBL" id="SDJ78843.1"/>
    </source>
</evidence>
<dbReference type="OrthoDB" id="5292475at2"/>
<evidence type="ECO:0000256" key="5">
    <source>
        <dbReference type="ARBA" id="ARBA00037066"/>
    </source>
</evidence>
<evidence type="ECO:0000313" key="8">
    <source>
        <dbReference type="Proteomes" id="UP000199527"/>
    </source>
</evidence>
<dbReference type="InterPro" id="IPR027417">
    <property type="entry name" value="P-loop_NTPase"/>
</dbReference>
<keyword evidence="3 7" id="KW-0067">ATP-binding</keyword>
<protein>
    <submittedName>
        <fullName evidence="7">Iron complex transport system ATP-binding protein</fullName>
    </submittedName>
</protein>
<evidence type="ECO:0000256" key="3">
    <source>
        <dbReference type="ARBA" id="ARBA00022840"/>
    </source>
</evidence>
<dbReference type="Gene3D" id="3.40.50.300">
    <property type="entry name" value="P-loop containing nucleotide triphosphate hydrolases"/>
    <property type="match status" value="1"/>
</dbReference>
<feature type="domain" description="ABC transporter" evidence="6">
    <location>
        <begin position="3"/>
        <end position="234"/>
    </location>
</feature>
<organism evidence="7 8">
    <name type="scientific">Ferrimonas sediminum</name>
    <dbReference type="NCBI Taxonomy" id="718193"/>
    <lineage>
        <taxon>Bacteria</taxon>
        <taxon>Pseudomonadati</taxon>
        <taxon>Pseudomonadota</taxon>
        <taxon>Gammaproteobacteria</taxon>
        <taxon>Alteromonadales</taxon>
        <taxon>Ferrimonadaceae</taxon>
        <taxon>Ferrimonas</taxon>
    </lineage>
</organism>
<dbReference type="SMART" id="SM00382">
    <property type="entry name" value="AAA"/>
    <property type="match status" value="1"/>
</dbReference>
<accession>A0A1G8WLC1</accession>
<gene>
    <name evidence="7" type="ORF">SAMN04488540_11396</name>
</gene>
<dbReference type="SUPFAM" id="SSF52540">
    <property type="entry name" value="P-loop containing nucleoside triphosphate hydrolases"/>
    <property type="match status" value="1"/>
</dbReference>
<keyword evidence="2" id="KW-0547">Nucleotide-binding</keyword>
<proteinExistence type="predicted"/>
<dbReference type="RefSeq" id="WP_090366618.1">
    <property type="nucleotide sequence ID" value="NZ_FNEM01000013.1"/>
</dbReference>